<feature type="domain" description="Transglutaminase-like" evidence="1">
    <location>
        <begin position="162"/>
        <end position="224"/>
    </location>
</feature>
<protein>
    <submittedName>
        <fullName evidence="2">Transglutaminase-like putative cysteine protease</fullName>
    </submittedName>
</protein>
<reference evidence="2 3" key="1">
    <citation type="submission" date="2018-06" db="EMBL/GenBank/DDBJ databases">
        <title>Genomic Encyclopedia of Type Strains, Phase IV (KMG-IV): sequencing the most valuable type-strain genomes for metagenomic binning, comparative biology and taxonomic classification.</title>
        <authorList>
            <person name="Goeker M."/>
        </authorList>
    </citation>
    <scope>NUCLEOTIDE SEQUENCE [LARGE SCALE GENOMIC DNA]</scope>
    <source>
        <strain evidence="2 3">DSM 30166</strain>
    </source>
</reference>
<evidence type="ECO:0000313" key="2">
    <source>
        <dbReference type="EMBL" id="RBP65145.1"/>
    </source>
</evidence>
<dbReference type="SMART" id="SM00460">
    <property type="entry name" value="TGc"/>
    <property type="match status" value="1"/>
</dbReference>
<name>A0A366I8V4_9GAMM</name>
<sequence length="278" mass="31526">MKLTINHLTHYHYDEEVKFSTQYLRLTPQDSTHQKIREWKLTLPATAVETTDAYGNVLHVLTLDHPHHDITIHAQGVVEIADNAIGENTAESSLGPEDTLSPLVFLRVTPLTEADADIREFAQRYYRPDAPEESLNTLMAELGLKMPYTPGATQVQDSAAVAFAMQKGVCQDHTHVFLACCRSLHIPARYVSGYVYSQDSQHVAMHAWAEVWLNGRWQGFDITNNTRLLHQHLWLAIGMDYLDACPVRGTRLGGGCEEMFSEAEVRLFERQQQVQQQQ</sequence>
<accession>A0A366I8V4</accession>
<proteinExistence type="predicted"/>
<organism evidence="2 3">
    <name type="scientific">Brenneria salicis ATCC 15712 = DSM 30166</name>
    <dbReference type="NCBI Taxonomy" id="714314"/>
    <lineage>
        <taxon>Bacteria</taxon>
        <taxon>Pseudomonadati</taxon>
        <taxon>Pseudomonadota</taxon>
        <taxon>Gammaproteobacteria</taxon>
        <taxon>Enterobacterales</taxon>
        <taxon>Pectobacteriaceae</taxon>
        <taxon>Brenneria</taxon>
    </lineage>
</organism>
<dbReference type="Gene3D" id="3.10.620.30">
    <property type="match status" value="1"/>
</dbReference>
<dbReference type="SUPFAM" id="SSF54001">
    <property type="entry name" value="Cysteine proteinases"/>
    <property type="match status" value="1"/>
</dbReference>
<dbReference type="PANTHER" id="PTHR33490:SF6">
    <property type="entry name" value="SLL1049 PROTEIN"/>
    <property type="match status" value="1"/>
</dbReference>
<dbReference type="InterPro" id="IPR038765">
    <property type="entry name" value="Papain-like_cys_pep_sf"/>
</dbReference>
<dbReference type="InterPro" id="IPR002931">
    <property type="entry name" value="Transglutaminase-like"/>
</dbReference>
<keyword evidence="2" id="KW-0645">Protease</keyword>
<dbReference type="EMBL" id="QNRY01000005">
    <property type="protein sequence ID" value="RBP65145.1"/>
    <property type="molecule type" value="Genomic_DNA"/>
</dbReference>
<gene>
    <name evidence="2" type="ORF">DES54_10521</name>
</gene>
<dbReference type="GO" id="GO:0008233">
    <property type="term" value="F:peptidase activity"/>
    <property type="evidence" value="ECO:0007669"/>
    <property type="project" value="UniProtKB-KW"/>
</dbReference>
<dbReference type="InterPro" id="IPR013589">
    <property type="entry name" value="Bac_transglu_N"/>
</dbReference>
<keyword evidence="2" id="KW-0378">Hydrolase</keyword>
<dbReference type="AlphaFoldDB" id="A0A366I8V4"/>
<dbReference type="Pfam" id="PF08379">
    <property type="entry name" value="Bact_transglu_N"/>
    <property type="match status" value="1"/>
</dbReference>
<evidence type="ECO:0000313" key="3">
    <source>
        <dbReference type="Proteomes" id="UP000253046"/>
    </source>
</evidence>
<dbReference type="GO" id="GO:0006508">
    <property type="term" value="P:proteolysis"/>
    <property type="evidence" value="ECO:0007669"/>
    <property type="project" value="UniProtKB-KW"/>
</dbReference>
<keyword evidence="3" id="KW-1185">Reference proteome</keyword>
<evidence type="ECO:0000259" key="1">
    <source>
        <dbReference type="SMART" id="SM00460"/>
    </source>
</evidence>
<dbReference type="Proteomes" id="UP000253046">
    <property type="component" value="Unassembled WGS sequence"/>
</dbReference>
<comment type="caution">
    <text evidence="2">The sequence shown here is derived from an EMBL/GenBank/DDBJ whole genome shotgun (WGS) entry which is preliminary data.</text>
</comment>
<dbReference type="OrthoDB" id="5438043at2"/>
<dbReference type="Pfam" id="PF01841">
    <property type="entry name" value="Transglut_core"/>
    <property type="match status" value="1"/>
</dbReference>
<dbReference type="RefSeq" id="WP_113865307.1">
    <property type="nucleotide sequence ID" value="NZ_AGJP01000001.1"/>
</dbReference>
<dbReference type="PANTHER" id="PTHR33490">
    <property type="entry name" value="BLR5614 PROTEIN-RELATED"/>
    <property type="match status" value="1"/>
</dbReference>